<dbReference type="Pfam" id="PF01783">
    <property type="entry name" value="Ribosomal_L32p"/>
    <property type="match status" value="1"/>
</dbReference>
<reference evidence="7" key="1">
    <citation type="submission" date="2024-07" db="EMBL/GenBank/DDBJ databases">
        <authorList>
            <person name="Kim Y.J."/>
            <person name="Jeong J.Y."/>
        </authorList>
    </citation>
    <scope>NUCLEOTIDE SEQUENCE</scope>
    <source>
        <strain evidence="7">GIHE-MW2</strain>
    </source>
</reference>
<name>A0AAU8JF99_9CYAN</name>
<dbReference type="InterPro" id="IPR002677">
    <property type="entry name" value="Ribosomal_bL32"/>
</dbReference>
<evidence type="ECO:0000313" key="7">
    <source>
        <dbReference type="EMBL" id="XCM36840.1"/>
    </source>
</evidence>
<dbReference type="Gene3D" id="1.20.5.640">
    <property type="entry name" value="Single helix bin"/>
    <property type="match status" value="1"/>
</dbReference>
<proteinExistence type="inferred from homology"/>
<dbReference type="NCBIfam" id="TIGR01031">
    <property type="entry name" value="rpmF_bact"/>
    <property type="match status" value="1"/>
</dbReference>
<dbReference type="RefSeq" id="WP_054470349.1">
    <property type="nucleotide sequence ID" value="NZ_CP159837.1"/>
</dbReference>
<comment type="similarity">
    <text evidence="1 5">Belongs to the bacterial ribosomal protein bL32 family.</text>
</comment>
<dbReference type="GO" id="GO:0006412">
    <property type="term" value="P:translation"/>
    <property type="evidence" value="ECO:0007669"/>
    <property type="project" value="UniProtKB-UniRule"/>
</dbReference>
<dbReference type="SUPFAM" id="SSF57829">
    <property type="entry name" value="Zn-binding ribosomal proteins"/>
    <property type="match status" value="1"/>
</dbReference>
<dbReference type="GO" id="GO:0015934">
    <property type="term" value="C:large ribosomal subunit"/>
    <property type="evidence" value="ECO:0007669"/>
    <property type="project" value="InterPro"/>
</dbReference>
<dbReference type="EMBL" id="CP159837">
    <property type="protein sequence ID" value="XCM36840.1"/>
    <property type="molecule type" value="Genomic_DNA"/>
</dbReference>
<keyword evidence="2 5" id="KW-0689">Ribosomal protein</keyword>
<organism evidence="7">
    <name type="scientific">Planktothricoides raciborskii GIHE-MW2</name>
    <dbReference type="NCBI Taxonomy" id="2792601"/>
    <lineage>
        <taxon>Bacteria</taxon>
        <taxon>Bacillati</taxon>
        <taxon>Cyanobacteriota</taxon>
        <taxon>Cyanophyceae</taxon>
        <taxon>Oscillatoriophycideae</taxon>
        <taxon>Oscillatoriales</taxon>
        <taxon>Oscillatoriaceae</taxon>
        <taxon>Planktothricoides</taxon>
    </lineage>
</organism>
<evidence type="ECO:0000256" key="2">
    <source>
        <dbReference type="ARBA" id="ARBA00022980"/>
    </source>
</evidence>
<sequence length="60" mass="6797">MAVPKKKTSKTKRDQRKAHWKRKAAIQAEKALSIGKSILTGQAKGFVYPPSEKQNEEDEE</sequence>
<dbReference type="PANTHER" id="PTHR36083:SF1">
    <property type="entry name" value="LARGE RIBOSOMAL SUBUNIT PROTEIN BL32C"/>
    <property type="match status" value="1"/>
</dbReference>
<dbReference type="AlphaFoldDB" id="A0AAU8JF99"/>
<evidence type="ECO:0000256" key="6">
    <source>
        <dbReference type="SAM" id="MobiDB-lite"/>
    </source>
</evidence>
<keyword evidence="3 5" id="KW-0687">Ribonucleoprotein</keyword>
<dbReference type="GO" id="GO:0003735">
    <property type="term" value="F:structural constituent of ribosome"/>
    <property type="evidence" value="ECO:0007669"/>
    <property type="project" value="InterPro"/>
</dbReference>
<dbReference type="InterPro" id="IPR011332">
    <property type="entry name" value="Ribosomal_zn-bd"/>
</dbReference>
<feature type="region of interest" description="Disordered" evidence="6">
    <location>
        <begin position="1"/>
        <end position="24"/>
    </location>
</feature>
<accession>A0AAU8JF99</accession>
<evidence type="ECO:0000256" key="5">
    <source>
        <dbReference type="HAMAP-Rule" id="MF_00340"/>
    </source>
</evidence>
<dbReference type="HAMAP" id="MF_00340">
    <property type="entry name" value="Ribosomal_bL32"/>
    <property type="match status" value="1"/>
</dbReference>
<evidence type="ECO:0000256" key="4">
    <source>
        <dbReference type="ARBA" id="ARBA00035178"/>
    </source>
</evidence>
<dbReference type="PANTHER" id="PTHR36083">
    <property type="entry name" value="50S RIBOSOMAL PROTEIN L32, CHLOROPLASTIC"/>
    <property type="match status" value="1"/>
</dbReference>
<protein>
    <recommendedName>
        <fullName evidence="4 5">Large ribosomal subunit protein bL32</fullName>
    </recommendedName>
</protein>
<evidence type="ECO:0000256" key="1">
    <source>
        <dbReference type="ARBA" id="ARBA00008560"/>
    </source>
</evidence>
<evidence type="ECO:0000256" key="3">
    <source>
        <dbReference type="ARBA" id="ARBA00023274"/>
    </source>
</evidence>
<gene>
    <name evidence="5 7" type="primary">rpmF</name>
    <name evidence="5" type="synonym">rpl32</name>
    <name evidence="7" type="ORF">ABWT76_005626</name>
</gene>
<dbReference type="InterPro" id="IPR044958">
    <property type="entry name" value="Ribosomal_bL32_plant/cyanobact"/>
</dbReference>